<dbReference type="EMBL" id="JACEIK010003074">
    <property type="protein sequence ID" value="MCD9640172.1"/>
    <property type="molecule type" value="Genomic_DNA"/>
</dbReference>
<feature type="transmembrane region" description="Helical" evidence="1">
    <location>
        <begin position="47"/>
        <end position="64"/>
    </location>
</feature>
<dbReference type="Proteomes" id="UP000823775">
    <property type="component" value="Unassembled WGS sequence"/>
</dbReference>
<comment type="caution">
    <text evidence="2">The sequence shown here is derived from an EMBL/GenBank/DDBJ whole genome shotgun (WGS) entry which is preliminary data.</text>
</comment>
<evidence type="ECO:0000256" key="1">
    <source>
        <dbReference type="SAM" id="Phobius"/>
    </source>
</evidence>
<evidence type="ECO:0000313" key="2">
    <source>
        <dbReference type="EMBL" id="MCD9640172.1"/>
    </source>
</evidence>
<keyword evidence="1" id="KW-0812">Transmembrane</keyword>
<accession>A0ABS8UZJ6</accession>
<gene>
    <name evidence="2" type="ORF">HAX54_025316</name>
</gene>
<keyword evidence="1" id="KW-0472">Membrane</keyword>
<keyword evidence="3" id="KW-1185">Reference proteome</keyword>
<organism evidence="2 3">
    <name type="scientific">Datura stramonium</name>
    <name type="common">Jimsonweed</name>
    <name type="synonym">Common thornapple</name>
    <dbReference type="NCBI Taxonomy" id="4076"/>
    <lineage>
        <taxon>Eukaryota</taxon>
        <taxon>Viridiplantae</taxon>
        <taxon>Streptophyta</taxon>
        <taxon>Embryophyta</taxon>
        <taxon>Tracheophyta</taxon>
        <taxon>Spermatophyta</taxon>
        <taxon>Magnoliopsida</taxon>
        <taxon>eudicotyledons</taxon>
        <taxon>Gunneridae</taxon>
        <taxon>Pentapetalae</taxon>
        <taxon>asterids</taxon>
        <taxon>lamiids</taxon>
        <taxon>Solanales</taxon>
        <taxon>Solanaceae</taxon>
        <taxon>Solanoideae</taxon>
        <taxon>Datureae</taxon>
        <taxon>Datura</taxon>
    </lineage>
</organism>
<reference evidence="2 3" key="1">
    <citation type="journal article" date="2021" name="BMC Genomics">
        <title>Datura genome reveals duplications of psychoactive alkaloid biosynthetic genes and high mutation rate following tissue culture.</title>
        <authorList>
            <person name="Rajewski A."/>
            <person name="Carter-House D."/>
            <person name="Stajich J."/>
            <person name="Litt A."/>
        </authorList>
    </citation>
    <scope>NUCLEOTIDE SEQUENCE [LARGE SCALE GENOMIC DNA]</scope>
    <source>
        <strain evidence="2">AR-01</strain>
    </source>
</reference>
<keyword evidence="1" id="KW-1133">Transmembrane helix</keyword>
<proteinExistence type="predicted"/>
<name>A0ABS8UZJ6_DATST</name>
<evidence type="ECO:0000313" key="3">
    <source>
        <dbReference type="Proteomes" id="UP000823775"/>
    </source>
</evidence>
<protein>
    <submittedName>
        <fullName evidence="2">Uncharacterized protein</fullName>
    </submittedName>
</protein>
<sequence>MRREKKTACLKSTHNPTRAILEISQWSRDEECVFCQLGVRPVKKDETYLVVFLLCWLCAFMLYYEEGDFIRLKTFKIETMMETKWKISLVMPTHYALENGPSNPLMVAFSGEGIARYFNKEEAKKRIHKGDNIAWNSSMLNNSEPSNFVDGKSSGSHEDCCWRKVRLHLEKSGDMDLAVFKILGNIDSSSRTLTILIKESNSVGVLQRGGSWEIGDFVSGSNPVKSSFISKGKRQLLFLTMEQGEREDRKVVQKIEKFRSPLEAIEKEVEEAKLGALTVGTEFDACYDADLLNANDLTNLEQKK</sequence>